<dbReference type="Proteomes" id="UP001239111">
    <property type="component" value="Chromosome 4"/>
</dbReference>
<keyword evidence="2" id="KW-1185">Reference proteome</keyword>
<comment type="caution">
    <text evidence="1">The sequence shown here is derived from an EMBL/GenBank/DDBJ whole genome shotgun (WGS) entry which is preliminary data.</text>
</comment>
<proteinExistence type="predicted"/>
<sequence length="1086" mass="125111">MCNKHVLSPVLTILLLSIHCQCNTCGIDKEDSCGAKSETNKYSKDANTKYAKYITAIEEAEAKYVECETKKCMCFADVIKRDLKPFTKHGINQKHIEAARTRGTLYQIIDGKLYREQNCMFPSRCAGIEYFLSKFVSNTSDISLVINTRDYPQSSVHYSEALPIFSFSKTSDYYDITYPAWAFWEGGPAISLYPRGLGRWDLHRKSLDEAREKTPWEQREEKAFFRGSRTSPERDNLVLLSRAKPHIVDAQYTKNQAWKSEKDTLNLPPASEVSLESHCSYKYLFNYRGVAASFRHKHLFLCGSLVFHVGDEWKEFYYDAMKPWIHYIPVPKNASQEQLEYPMEMHLIHRNMKYPNIPSALTKEDGLAVLGIFFHLQEEDNDKLRTLIDHLSEIQWINTETQLNKSVSLATLLPDNMETYYTYRGSLTTPPCNEVVTWIVFAHSVPISFKQMSRFRLLSNGKGVLADNFRFLQDLGEVDRSALERPNLFRSIVISSGKSLWNYDFDMKKYTHLDEADSSINTFDTFMDQTIFWSENDTQIIRSMERSFPNTTHTRKWKPQAIAVDYVTKKFYLIDKSSRTLNVIDIRSQMYAVMLSDLENPHDIVLDPIEGLMFILQLSQSVVRANMDGTAQKKIIQNPKISALALDRKSTKIYWANDETSIETADYDGNNRMSVTSIPMGVVSMIVFDDHLYWTRSSSYSDVCPCSNILWTCQMHRRTCKNITSLTMPFSNPQIVRTSFDQQHHAPHNPCEVNNGGCQHLCLLTARGSHACACKIGWKLDVDKKTCANVTDVMLYIQGNFVRVKDIYEPEESFTDAVVPTQFFTENLDKKPLIHFEYDMLEGKFFFSDDSSIYRINLMTDEEQQKILTVSDDYKIRDLAYDWSKSNMYFVKESQSPQKNHTIEMLSIVNSGRILRKVVVSFKYTREHYINCPFNLLINPNHEYLFFSDFNGVSDNIRRIGTNGKGLSLVKLLGMNRMVNAMAISLEKSRLYWILSNEPTILESCNLEGTEQDGLAIQIMTDSIIFVGVFGDRTFIGNLTEIWKIEDHSGSAVKLVGKSHVNNFPEMIHGFRIYSSHAQKIDSTYE</sequence>
<evidence type="ECO:0000313" key="2">
    <source>
        <dbReference type="Proteomes" id="UP001239111"/>
    </source>
</evidence>
<organism evidence="1 2">
    <name type="scientific">Eretmocerus hayati</name>
    <dbReference type="NCBI Taxonomy" id="131215"/>
    <lineage>
        <taxon>Eukaryota</taxon>
        <taxon>Metazoa</taxon>
        <taxon>Ecdysozoa</taxon>
        <taxon>Arthropoda</taxon>
        <taxon>Hexapoda</taxon>
        <taxon>Insecta</taxon>
        <taxon>Pterygota</taxon>
        <taxon>Neoptera</taxon>
        <taxon>Endopterygota</taxon>
        <taxon>Hymenoptera</taxon>
        <taxon>Apocrita</taxon>
        <taxon>Proctotrupomorpha</taxon>
        <taxon>Chalcidoidea</taxon>
        <taxon>Aphelinidae</taxon>
        <taxon>Aphelininae</taxon>
        <taxon>Eretmocerus</taxon>
    </lineage>
</organism>
<protein>
    <submittedName>
        <fullName evidence="1">Uncharacterized protein</fullName>
    </submittedName>
</protein>
<accession>A0ACC2NBC0</accession>
<gene>
    <name evidence="1" type="ORF">QAD02_010017</name>
</gene>
<evidence type="ECO:0000313" key="1">
    <source>
        <dbReference type="EMBL" id="KAJ8668354.1"/>
    </source>
</evidence>
<dbReference type="EMBL" id="CM056744">
    <property type="protein sequence ID" value="KAJ8668354.1"/>
    <property type="molecule type" value="Genomic_DNA"/>
</dbReference>
<reference evidence="1" key="1">
    <citation type="submission" date="2023-04" db="EMBL/GenBank/DDBJ databases">
        <title>A chromosome-level genome assembly of the parasitoid wasp Eretmocerus hayati.</title>
        <authorList>
            <person name="Zhong Y."/>
            <person name="Liu S."/>
            <person name="Liu Y."/>
        </authorList>
    </citation>
    <scope>NUCLEOTIDE SEQUENCE</scope>
    <source>
        <strain evidence="1">ZJU_SS_LIU_2023</strain>
    </source>
</reference>
<name>A0ACC2NBC0_9HYME</name>